<accession>A0ABR7Z9H0</accession>
<dbReference type="RefSeq" id="WP_190426150.1">
    <property type="nucleotide sequence ID" value="NZ_JAAOCA010000047.1"/>
</dbReference>
<gene>
    <name evidence="1" type="ORF">HAQ05_25105</name>
</gene>
<dbReference type="Proteomes" id="UP000805841">
    <property type="component" value="Unassembled WGS sequence"/>
</dbReference>
<protein>
    <submittedName>
        <fullName evidence="1">DUF2591 family protein</fullName>
    </submittedName>
</protein>
<evidence type="ECO:0000313" key="2">
    <source>
        <dbReference type="Proteomes" id="UP000805841"/>
    </source>
</evidence>
<proteinExistence type="predicted"/>
<organism evidence="1 2">
    <name type="scientific">Pseudomonas typographi</name>
    <dbReference type="NCBI Taxonomy" id="2715964"/>
    <lineage>
        <taxon>Bacteria</taxon>
        <taxon>Pseudomonadati</taxon>
        <taxon>Pseudomonadota</taxon>
        <taxon>Gammaproteobacteria</taxon>
        <taxon>Pseudomonadales</taxon>
        <taxon>Pseudomonadaceae</taxon>
        <taxon>Pseudomonas</taxon>
    </lineage>
</organism>
<comment type="caution">
    <text evidence="1">The sequence shown here is derived from an EMBL/GenBank/DDBJ whole genome shotgun (WGS) entry which is preliminary data.</text>
</comment>
<dbReference type="InterPro" id="IPR019701">
    <property type="entry name" value="Phage_P22_NinX"/>
</dbReference>
<sequence>MSDFVEVKTQDLEGAALDWATGISAGHQMKLFSRAESGVFIPDAKGFVKELWKPSADWSQGGPLIEKYGVSLDCIAPLNSWEAFVWGGPSACNGFIAEAETPLIAACRAIVASVMGDTVSVPRELLP</sequence>
<name>A0ABR7Z9H0_9PSED</name>
<evidence type="ECO:0000313" key="1">
    <source>
        <dbReference type="EMBL" id="MBD1601959.1"/>
    </source>
</evidence>
<reference evidence="1 2" key="1">
    <citation type="journal article" date="2020" name="Insects">
        <title>Bacteria Belonging to Pseudomonas typographi sp. nov. from the Bark Beetle Ips typographus Have Genomic Potential to Aid in the Host Ecology.</title>
        <authorList>
            <person name="Peral-Aranega E."/>
            <person name="Saati-Santamaria Z."/>
            <person name="Kolarik M."/>
            <person name="Rivas R."/>
            <person name="Garcia-Fraile P."/>
        </authorList>
    </citation>
    <scope>NUCLEOTIDE SEQUENCE [LARGE SCALE GENOMIC DNA]</scope>
    <source>
        <strain evidence="1 2">CA3A</strain>
    </source>
</reference>
<dbReference type="EMBL" id="JAAOCA010000047">
    <property type="protein sequence ID" value="MBD1601959.1"/>
    <property type="molecule type" value="Genomic_DNA"/>
</dbReference>
<keyword evidence="2" id="KW-1185">Reference proteome</keyword>
<dbReference type="Pfam" id="PF10765">
    <property type="entry name" value="Phage_P22_NinX"/>
    <property type="match status" value="1"/>
</dbReference>